<organism evidence="14 15">
    <name type="scientific">Bacillus taeanensis</name>
    <dbReference type="NCBI Taxonomy" id="273032"/>
    <lineage>
        <taxon>Bacteria</taxon>
        <taxon>Bacillati</taxon>
        <taxon>Bacillota</taxon>
        <taxon>Bacilli</taxon>
        <taxon>Bacillales</taxon>
        <taxon>Bacillaceae</taxon>
        <taxon>Bacillus</taxon>
    </lineage>
</organism>
<reference evidence="14 15" key="1">
    <citation type="submission" date="2018-07" db="EMBL/GenBank/DDBJ databases">
        <title>Lottiidibacillus patelloidae gen. nov., sp. nov., isolated from the intestinal tract of a marine limpet and the reclassification of B. taeanensis BH030017T, B. algicola KMM 3737T and B. hwajinpoensis SW-72T as genus Lottiidibacillus.</title>
        <authorList>
            <person name="Liu R."/>
            <person name="Huang Z."/>
        </authorList>
    </citation>
    <scope>NUCLEOTIDE SEQUENCE [LARGE SCALE GENOMIC DNA]</scope>
    <source>
        <strain evidence="14 15">BH030017</strain>
    </source>
</reference>
<dbReference type="EMBL" id="QOCW01000002">
    <property type="protein sequence ID" value="RBW70984.1"/>
    <property type="molecule type" value="Genomic_DNA"/>
</dbReference>
<dbReference type="SMART" id="SM01400">
    <property type="entry name" value="Pribosyltran_N"/>
    <property type="match status" value="1"/>
</dbReference>
<dbReference type="GO" id="GO:0000287">
    <property type="term" value="F:magnesium ion binding"/>
    <property type="evidence" value="ECO:0007669"/>
    <property type="project" value="UniProtKB-UniRule"/>
</dbReference>
<evidence type="ECO:0000256" key="8">
    <source>
        <dbReference type="ARBA" id="ARBA00022842"/>
    </source>
</evidence>
<dbReference type="InterPro" id="IPR037515">
    <property type="entry name" value="Rib-P_diPkinase_bac"/>
</dbReference>
<dbReference type="InterPro" id="IPR005946">
    <property type="entry name" value="Rib-P_diPkinase"/>
</dbReference>
<comment type="caution">
    <text evidence="12">Part of a set of proteins in which some residues (ACT_SITE, NP_BIND, REGION and BINDING) are not conserved.</text>
</comment>
<comment type="subunit">
    <text evidence="12">Homohexamer.</text>
</comment>
<dbReference type="GO" id="GO:0002189">
    <property type="term" value="C:ribose phosphate diphosphokinase complex"/>
    <property type="evidence" value="ECO:0007669"/>
    <property type="project" value="TreeGrafter"/>
</dbReference>
<dbReference type="SUPFAM" id="SSF53271">
    <property type="entry name" value="PRTase-like"/>
    <property type="match status" value="1"/>
</dbReference>
<evidence type="ECO:0000256" key="9">
    <source>
        <dbReference type="ARBA" id="ARBA00049535"/>
    </source>
</evidence>
<name>A0A366Y3M5_9BACI</name>
<dbReference type="Pfam" id="PF14572">
    <property type="entry name" value="Pribosyl_synth"/>
    <property type="match status" value="1"/>
</dbReference>
<accession>A0A366Y3M5</accession>
<evidence type="ECO:0000259" key="13">
    <source>
        <dbReference type="Pfam" id="PF13793"/>
    </source>
</evidence>
<dbReference type="HAMAP" id="MF_00583_B">
    <property type="entry name" value="RibP_PPkinase_B"/>
    <property type="match status" value="1"/>
</dbReference>
<dbReference type="GO" id="GO:0005737">
    <property type="term" value="C:cytoplasm"/>
    <property type="evidence" value="ECO:0007669"/>
    <property type="project" value="UniProtKB-SubCell"/>
</dbReference>
<keyword evidence="3 12" id="KW-0479">Metal-binding</keyword>
<comment type="caution">
    <text evidence="12">Lacks conserved residue(s) required for the propagation of feature annotation.</text>
</comment>
<feature type="binding site" evidence="12">
    <location>
        <begin position="41"/>
        <end position="43"/>
    </location>
    <ligand>
        <name>ATP</name>
        <dbReference type="ChEBI" id="CHEBI:30616"/>
    </ligand>
</feature>
<dbReference type="InterPro" id="IPR029099">
    <property type="entry name" value="Pribosyltran_N"/>
</dbReference>
<dbReference type="PANTHER" id="PTHR10210:SF41">
    <property type="entry name" value="RIBOSE-PHOSPHATE PYROPHOSPHOKINASE 1, CHLOROPLASTIC"/>
    <property type="match status" value="1"/>
</dbReference>
<comment type="function">
    <text evidence="10 12">Involved in the biosynthesis of the central metabolite phospho-alpha-D-ribosyl-1-pyrophosphate (PRPP) via the transfer of pyrophosphoryl group from ATP to 1-hydroxyl of ribose-5-phosphate (Rib-5-P).</text>
</comment>
<dbReference type="CDD" id="cd06223">
    <property type="entry name" value="PRTases_typeI"/>
    <property type="match status" value="1"/>
</dbReference>
<keyword evidence="12" id="KW-0963">Cytoplasm</keyword>
<proteinExistence type="inferred from homology"/>
<feature type="domain" description="Ribose-phosphate pyrophosphokinase N-terminal" evidence="13">
    <location>
        <begin position="9"/>
        <end position="124"/>
    </location>
</feature>
<keyword evidence="7 12" id="KW-0067">ATP-binding</keyword>
<comment type="cofactor">
    <cofactor evidence="12">
        <name>Mg(2+)</name>
        <dbReference type="ChEBI" id="CHEBI:18420"/>
    </cofactor>
    <text evidence="12">Binds 2 Mg(2+) ions per subunit.</text>
</comment>
<dbReference type="Pfam" id="PF13793">
    <property type="entry name" value="Pribosyltran_N"/>
    <property type="match status" value="1"/>
</dbReference>
<dbReference type="PANTHER" id="PTHR10210">
    <property type="entry name" value="RIBOSE-PHOSPHATE DIPHOSPHOKINASE FAMILY MEMBER"/>
    <property type="match status" value="1"/>
</dbReference>
<evidence type="ECO:0000256" key="5">
    <source>
        <dbReference type="ARBA" id="ARBA00022741"/>
    </source>
</evidence>
<feature type="binding site" evidence="12">
    <location>
        <position position="173"/>
    </location>
    <ligand>
        <name>Mg(2+)</name>
        <dbReference type="ChEBI" id="CHEBI:18420"/>
    </ligand>
</feature>
<dbReference type="InterPro" id="IPR000836">
    <property type="entry name" value="PRTase_dom"/>
</dbReference>
<evidence type="ECO:0000256" key="11">
    <source>
        <dbReference type="ARBA" id="ARBA00061444"/>
    </source>
</evidence>
<evidence type="ECO:0000256" key="10">
    <source>
        <dbReference type="ARBA" id="ARBA00054914"/>
    </source>
</evidence>
<evidence type="ECO:0000256" key="3">
    <source>
        <dbReference type="ARBA" id="ARBA00022723"/>
    </source>
</evidence>
<comment type="similarity">
    <text evidence="11 12">Belongs to the ribose-phosphate pyrophosphokinase family. Class I subfamily.</text>
</comment>
<keyword evidence="2 12" id="KW-0808">Transferase</keyword>
<dbReference type="NCBIfam" id="NF002320">
    <property type="entry name" value="PRK01259.1"/>
    <property type="match status" value="1"/>
</dbReference>
<gene>
    <name evidence="12" type="primary">prs</name>
    <name evidence="14" type="ORF">DS031_03035</name>
</gene>
<dbReference type="NCBIfam" id="TIGR01251">
    <property type="entry name" value="ribP_PPkin"/>
    <property type="match status" value="1"/>
</dbReference>
<evidence type="ECO:0000256" key="1">
    <source>
        <dbReference type="ARBA" id="ARBA00004996"/>
    </source>
</evidence>
<evidence type="ECO:0000256" key="7">
    <source>
        <dbReference type="ARBA" id="ARBA00022840"/>
    </source>
</evidence>
<comment type="catalytic activity">
    <reaction evidence="9 12">
        <text>D-ribose 5-phosphate + ATP = 5-phospho-alpha-D-ribose 1-diphosphate + AMP + H(+)</text>
        <dbReference type="Rhea" id="RHEA:15609"/>
        <dbReference type="ChEBI" id="CHEBI:15378"/>
        <dbReference type="ChEBI" id="CHEBI:30616"/>
        <dbReference type="ChEBI" id="CHEBI:58017"/>
        <dbReference type="ChEBI" id="CHEBI:78346"/>
        <dbReference type="ChEBI" id="CHEBI:456215"/>
        <dbReference type="EC" id="2.7.6.1"/>
    </reaction>
</comment>
<dbReference type="AlphaFoldDB" id="A0A366Y3M5"/>
<protein>
    <recommendedName>
        <fullName evidence="12">Putative ribose-phosphate pyrophosphokinase</fullName>
        <shortName evidence="12">RPPK</shortName>
        <ecNumber evidence="12">2.7.6.1</ecNumber>
    </recommendedName>
    <alternativeName>
        <fullName evidence="12">5-phospho-D-ribosyl alpha-1-diphosphate synthase</fullName>
    </alternativeName>
    <alternativeName>
        <fullName evidence="12">Phosphoribosyl diphosphate synthase</fullName>
    </alternativeName>
    <alternativeName>
        <fullName evidence="12">Phosphoribosyl pyrophosphate synthase</fullName>
        <shortName evidence="12">P-Rib-PP synthase</shortName>
        <shortName evidence="12">PRPP synthase</shortName>
        <shortName evidence="12">PRPPase</shortName>
    </alternativeName>
</protein>
<comment type="pathway">
    <text evidence="1 12">Metabolic intermediate biosynthesis; 5-phospho-alpha-D-ribose 1-diphosphate biosynthesis; 5-phospho-alpha-D-ribose 1-diphosphate from D-ribose 5-phosphate (route I): step 1/1.</text>
</comment>
<dbReference type="Gene3D" id="3.40.50.2020">
    <property type="match status" value="2"/>
</dbReference>
<dbReference type="GO" id="GO:0006164">
    <property type="term" value="P:purine nucleotide biosynthetic process"/>
    <property type="evidence" value="ECO:0007669"/>
    <property type="project" value="TreeGrafter"/>
</dbReference>
<comment type="subcellular location">
    <subcellularLocation>
        <location evidence="12">Cytoplasm</location>
    </subcellularLocation>
</comment>
<evidence type="ECO:0000256" key="6">
    <source>
        <dbReference type="ARBA" id="ARBA00022777"/>
    </source>
</evidence>
<evidence type="ECO:0000256" key="12">
    <source>
        <dbReference type="HAMAP-Rule" id="MF_00583"/>
    </source>
</evidence>
<dbReference type="UniPathway" id="UPA00087">
    <property type="reaction ID" value="UER00172"/>
</dbReference>
<keyword evidence="15" id="KW-1185">Reference proteome</keyword>
<dbReference type="GO" id="GO:0004749">
    <property type="term" value="F:ribose phosphate diphosphokinase activity"/>
    <property type="evidence" value="ECO:0007669"/>
    <property type="project" value="UniProtKB-UniRule"/>
</dbReference>
<dbReference type="OrthoDB" id="9777067at2"/>
<dbReference type="GO" id="GO:0005524">
    <property type="term" value="F:ATP binding"/>
    <property type="evidence" value="ECO:0007669"/>
    <property type="project" value="UniProtKB-KW"/>
</dbReference>
<dbReference type="InterPro" id="IPR029057">
    <property type="entry name" value="PRTase-like"/>
</dbReference>
<keyword evidence="6 12" id="KW-0418">Kinase</keyword>
<evidence type="ECO:0000313" key="15">
    <source>
        <dbReference type="Proteomes" id="UP000253314"/>
    </source>
</evidence>
<evidence type="ECO:0000256" key="2">
    <source>
        <dbReference type="ARBA" id="ARBA00022679"/>
    </source>
</evidence>
<sequence length="315" mass="34913">MTYNISKAKVFTLNSNPELAQEIADLLGVQMGKSSVKQFSDGEIQINIEETIRDYDTYLVQSISQPGNQHIMELLIMIDALKRASAKTINVVIPYYGYARQDRKIGDRQPITATLIANLLETAGASRVMTVDLHADQLEGFFNIPVDQLSGIPLLSDYFAEKHLSDVVVVAPDNSSALRARKLASRLNVPIAFMDRRTYEPESPHAVNVIGEVEGRRAIIIDDMIDTGGNLMLTTTVLKEHGVKEIYACFTHAVLSGIAVERIERSSIKELVVTNTIRLPEKKQIDKITGLSIGPLLAEAISRVQNKESIDELMH</sequence>
<dbReference type="Proteomes" id="UP000253314">
    <property type="component" value="Unassembled WGS sequence"/>
</dbReference>
<keyword evidence="8 12" id="KW-0460">Magnesium</keyword>
<dbReference type="GO" id="GO:0016301">
    <property type="term" value="F:kinase activity"/>
    <property type="evidence" value="ECO:0007669"/>
    <property type="project" value="UniProtKB-KW"/>
</dbReference>
<keyword evidence="4 12" id="KW-0545">Nucleotide biosynthesis</keyword>
<dbReference type="GO" id="GO:0006015">
    <property type="term" value="P:5-phosphoribose 1-diphosphate biosynthetic process"/>
    <property type="evidence" value="ECO:0007669"/>
    <property type="project" value="UniProtKB-UniRule"/>
</dbReference>
<dbReference type="RefSeq" id="WP_113804464.1">
    <property type="nucleotide sequence ID" value="NZ_QOCW01000002.1"/>
</dbReference>
<feature type="binding site" evidence="12">
    <location>
        <position position="134"/>
    </location>
    <ligand>
        <name>Mg(2+)</name>
        <dbReference type="ChEBI" id="CHEBI:18420"/>
    </ligand>
</feature>
<dbReference type="FunFam" id="3.40.50.2020:FF:000001">
    <property type="entry name" value="Ribose-phosphate pyrophosphokinase"/>
    <property type="match status" value="1"/>
</dbReference>
<feature type="binding site" evidence="12">
    <location>
        <begin position="100"/>
        <end position="101"/>
    </location>
    <ligand>
        <name>ATP</name>
        <dbReference type="ChEBI" id="CHEBI:30616"/>
    </ligand>
</feature>
<feature type="binding site" evidence="12">
    <location>
        <position position="222"/>
    </location>
    <ligand>
        <name>D-ribose 5-phosphate</name>
        <dbReference type="ChEBI" id="CHEBI:78346"/>
    </ligand>
</feature>
<evidence type="ECO:0000256" key="4">
    <source>
        <dbReference type="ARBA" id="ARBA00022727"/>
    </source>
</evidence>
<comment type="caution">
    <text evidence="14">The sequence shown here is derived from an EMBL/GenBank/DDBJ whole genome shotgun (WGS) entry which is preliminary data.</text>
</comment>
<evidence type="ECO:0000313" key="14">
    <source>
        <dbReference type="EMBL" id="RBW70984.1"/>
    </source>
</evidence>
<dbReference type="EC" id="2.7.6.1" evidence="12"/>
<keyword evidence="5 12" id="KW-0547">Nucleotide-binding</keyword>